<comment type="pathway">
    <text evidence="1 8 13">Porphyrin-containing compound metabolism; protoporphyrin-IX biosynthesis; 5-aminolevulinate from L-glutamyl-tRNA(Glu): step 1/2.</text>
</comment>
<dbReference type="InterPro" id="IPR015895">
    <property type="entry name" value="4pyrrol_synth_GluRdtase_N"/>
</dbReference>
<dbReference type="Proteomes" id="UP001165079">
    <property type="component" value="Unassembled WGS sequence"/>
</dbReference>
<evidence type="ECO:0000259" key="16">
    <source>
        <dbReference type="Pfam" id="PF05201"/>
    </source>
</evidence>
<feature type="binding site" evidence="8 11">
    <location>
        <begin position="190"/>
        <end position="195"/>
    </location>
    <ligand>
        <name>NADP(+)</name>
        <dbReference type="ChEBI" id="CHEBI:58349"/>
    </ligand>
</feature>
<comment type="subunit">
    <text evidence="8">Homodimer.</text>
</comment>
<evidence type="ECO:0000256" key="4">
    <source>
        <dbReference type="ARBA" id="ARBA00022857"/>
    </source>
</evidence>
<evidence type="ECO:0000256" key="12">
    <source>
        <dbReference type="PIRSR" id="PIRSR000445-4"/>
    </source>
</evidence>
<evidence type="ECO:0000256" key="5">
    <source>
        <dbReference type="ARBA" id="ARBA00023002"/>
    </source>
</evidence>
<dbReference type="SUPFAM" id="SSF51735">
    <property type="entry name" value="NAD(P)-binding Rossmann-fold domains"/>
    <property type="match status" value="1"/>
</dbReference>
<evidence type="ECO:0000313" key="17">
    <source>
        <dbReference type="EMBL" id="GLZ77231.1"/>
    </source>
</evidence>
<keyword evidence="6 8" id="KW-0627">Porphyrin biosynthesis</keyword>
<dbReference type="PANTHER" id="PTHR43013:SF1">
    <property type="entry name" value="GLUTAMYL-TRNA REDUCTASE"/>
    <property type="match status" value="1"/>
</dbReference>
<evidence type="ECO:0000256" key="9">
    <source>
        <dbReference type="PIRSR" id="PIRSR000445-1"/>
    </source>
</evidence>
<comment type="miscellaneous">
    <text evidence="8">During catalysis, the active site Cys acts as a nucleophile attacking the alpha-carbonyl group of tRNA-bound glutamate with the formation of a thioester intermediate between enzyme and glutamate, and the concomitant release of tRNA(Glu). The thioester intermediate is finally reduced by direct hydride transfer from NADPH, to form the product GSA.</text>
</comment>
<dbReference type="InterPro" id="IPR015896">
    <property type="entry name" value="4pyrrol_synth_GluRdtase_dimer"/>
</dbReference>
<dbReference type="SUPFAM" id="SSF69075">
    <property type="entry name" value="Glutamyl tRNA-reductase dimerization domain"/>
    <property type="match status" value="1"/>
</dbReference>
<dbReference type="GO" id="GO:0050661">
    <property type="term" value="F:NADP binding"/>
    <property type="evidence" value="ECO:0007669"/>
    <property type="project" value="InterPro"/>
</dbReference>
<dbReference type="RefSeq" id="WP_285662360.1">
    <property type="nucleotide sequence ID" value="NZ_BSTX01000001.1"/>
</dbReference>
<comment type="domain">
    <text evidence="8">Possesses an unusual extended V-shaped dimeric structure with each monomer consisting of three distinct domains arranged along a curved 'spinal' alpha-helix. The N-terminal catalytic domain specifically recognizes the glutamate moiety of the substrate. The second domain is the NADPH-binding domain, and the third C-terminal domain is responsible for dimerization.</text>
</comment>
<dbReference type="PANTHER" id="PTHR43013">
    <property type="entry name" value="GLUTAMYL-TRNA REDUCTASE"/>
    <property type="match status" value="1"/>
</dbReference>
<dbReference type="InterPro" id="IPR000343">
    <property type="entry name" value="4pyrrol_synth_GluRdtase"/>
</dbReference>
<dbReference type="CDD" id="cd05213">
    <property type="entry name" value="NAD_bind_Glutamyl_tRNA_reduct"/>
    <property type="match status" value="1"/>
</dbReference>
<dbReference type="InterPro" id="IPR036291">
    <property type="entry name" value="NAD(P)-bd_dom_sf"/>
</dbReference>
<evidence type="ECO:0000259" key="15">
    <source>
        <dbReference type="Pfam" id="PF01488"/>
    </source>
</evidence>
<name>A0A9W6SMC9_9ACTN</name>
<comment type="caution">
    <text evidence="17">The sequence shown here is derived from an EMBL/GenBank/DDBJ whole genome shotgun (WGS) entry which is preliminary data.</text>
</comment>
<feature type="domain" description="Quinate/shikimate 5-dehydrogenase/glutamyl-tRNA reductase" evidence="15">
    <location>
        <begin position="181"/>
        <end position="301"/>
    </location>
</feature>
<dbReference type="InterPro" id="IPR006151">
    <property type="entry name" value="Shikm_DH/Glu-tRNA_Rdtase"/>
</dbReference>
<evidence type="ECO:0000256" key="1">
    <source>
        <dbReference type="ARBA" id="ARBA00005059"/>
    </source>
</evidence>
<dbReference type="EMBL" id="BSTX01000001">
    <property type="protein sequence ID" value="GLZ77231.1"/>
    <property type="molecule type" value="Genomic_DNA"/>
</dbReference>
<dbReference type="Pfam" id="PF01488">
    <property type="entry name" value="Shikimate_DH"/>
    <property type="match status" value="1"/>
</dbReference>
<keyword evidence="18" id="KW-1185">Reference proteome</keyword>
<comment type="catalytic activity">
    <reaction evidence="7 8 13">
        <text>(S)-4-amino-5-oxopentanoate + tRNA(Glu) + NADP(+) = L-glutamyl-tRNA(Glu) + NADPH + H(+)</text>
        <dbReference type="Rhea" id="RHEA:12344"/>
        <dbReference type="Rhea" id="RHEA-COMP:9663"/>
        <dbReference type="Rhea" id="RHEA-COMP:9680"/>
        <dbReference type="ChEBI" id="CHEBI:15378"/>
        <dbReference type="ChEBI" id="CHEBI:57501"/>
        <dbReference type="ChEBI" id="CHEBI:57783"/>
        <dbReference type="ChEBI" id="CHEBI:58349"/>
        <dbReference type="ChEBI" id="CHEBI:78442"/>
        <dbReference type="ChEBI" id="CHEBI:78520"/>
        <dbReference type="EC" id="1.2.1.70"/>
    </reaction>
</comment>
<comment type="similarity">
    <text evidence="2 8 13">Belongs to the glutamyl-tRNA reductase family.</text>
</comment>
<dbReference type="NCBIfam" id="NF000744">
    <property type="entry name" value="PRK00045.1-3"/>
    <property type="match status" value="1"/>
</dbReference>
<evidence type="ECO:0000259" key="14">
    <source>
        <dbReference type="Pfam" id="PF00745"/>
    </source>
</evidence>
<dbReference type="Gene3D" id="3.30.460.30">
    <property type="entry name" value="Glutamyl-tRNA reductase, N-terminal domain"/>
    <property type="match status" value="1"/>
</dbReference>
<reference evidence="17" key="1">
    <citation type="submission" date="2023-03" db="EMBL/GenBank/DDBJ databases">
        <title>Actinorhabdospora filicis NBRC 111898.</title>
        <authorList>
            <person name="Ichikawa N."/>
            <person name="Sato H."/>
            <person name="Tonouchi N."/>
        </authorList>
    </citation>
    <scope>NUCLEOTIDE SEQUENCE</scope>
    <source>
        <strain evidence="17">NBRC 111898</strain>
    </source>
</reference>
<feature type="active site" description="Nucleophile" evidence="8 9">
    <location>
        <position position="50"/>
    </location>
</feature>
<evidence type="ECO:0000256" key="8">
    <source>
        <dbReference type="HAMAP-Rule" id="MF_00087"/>
    </source>
</evidence>
<protein>
    <recommendedName>
        <fullName evidence="3 8">Glutamyl-tRNA reductase</fullName>
        <shortName evidence="8">GluTR</shortName>
        <ecNumber evidence="3 8">1.2.1.70</ecNumber>
    </recommendedName>
</protein>
<dbReference type="NCBIfam" id="TIGR01035">
    <property type="entry name" value="hemA"/>
    <property type="match status" value="1"/>
</dbReference>
<evidence type="ECO:0000256" key="6">
    <source>
        <dbReference type="ARBA" id="ARBA00023244"/>
    </source>
</evidence>
<evidence type="ECO:0000256" key="11">
    <source>
        <dbReference type="PIRSR" id="PIRSR000445-3"/>
    </source>
</evidence>
<feature type="domain" description="Glutamyl-tRNA reductase N-terminal" evidence="16">
    <location>
        <begin position="6"/>
        <end position="156"/>
    </location>
</feature>
<dbReference type="AlphaFoldDB" id="A0A9W6SMC9"/>
<dbReference type="Pfam" id="PF00745">
    <property type="entry name" value="GlutR_dimer"/>
    <property type="match status" value="1"/>
</dbReference>
<dbReference type="InterPro" id="IPR036453">
    <property type="entry name" value="GluRdtase_dimer_dom_sf"/>
</dbReference>
<dbReference type="PROSITE" id="PS00747">
    <property type="entry name" value="GLUTR"/>
    <property type="match status" value="1"/>
</dbReference>
<evidence type="ECO:0000256" key="7">
    <source>
        <dbReference type="ARBA" id="ARBA00047464"/>
    </source>
</evidence>
<dbReference type="Pfam" id="PF05201">
    <property type="entry name" value="GlutR_N"/>
    <property type="match status" value="1"/>
</dbReference>
<accession>A0A9W6SMC9</accession>
<evidence type="ECO:0000256" key="13">
    <source>
        <dbReference type="RuleBase" id="RU000584"/>
    </source>
</evidence>
<organism evidence="17 18">
    <name type="scientific">Actinorhabdospora filicis</name>
    <dbReference type="NCBI Taxonomy" id="1785913"/>
    <lineage>
        <taxon>Bacteria</taxon>
        <taxon>Bacillati</taxon>
        <taxon>Actinomycetota</taxon>
        <taxon>Actinomycetes</taxon>
        <taxon>Micromonosporales</taxon>
        <taxon>Micromonosporaceae</taxon>
        <taxon>Actinorhabdospora</taxon>
    </lineage>
</organism>
<dbReference type="HAMAP" id="MF_00087">
    <property type="entry name" value="Glu_tRNA_reductase"/>
    <property type="match status" value="1"/>
</dbReference>
<dbReference type="PIRSF" id="PIRSF000445">
    <property type="entry name" value="4pyrrol_synth_GluRdtase"/>
    <property type="match status" value="1"/>
</dbReference>
<keyword evidence="5 8" id="KW-0560">Oxidoreductase</keyword>
<comment type="function">
    <text evidence="8">Catalyzes the NADPH-dependent reduction of glutamyl-tRNA(Glu) to glutamate 1-semialdehyde (GSA).</text>
</comment>
<feature type="domain" description="Tetrapyrrole biosynthesis glutamyl-tRNA reductase dimerisation" evidence="14">
    <location>
        <begin position="316"/>
        <end position="414"/>
    </location>
</feature>
<dbReference type="GO" id="GO:0019353">
    <property type="term" value="P:protoporphyrinogen IX biosynthetic process from glutamate"/>
    <property type="evidence" value="ECO:0007669"/>
    <property type="project" value="TreeGrafter"/>
</dbReference>
<feature type="binding site" evidence="8 10">
    <location>
        <begin position="114"/>
        <end position="116"/>
    </location>
    <ligand>
        <name>substrate</name>
    </ligand>
</feature>
<evidence type="ECO:0000256" key="10">
    <source>
        <dbReference type="PIRSR" id="PIRSR000445-2"/>
    </source>
</evidence>
<dbReference type="InterPro" id="IPR018214">
    <property type="entry name" value="GluRdtase_CS"/>
</dbReference>
<dbReference type="Gene3D" id="3.40.50.720">
    <property type="entry name" value="NAD(P)-binding Rossmann-like Domain"/>
    <property type="match status" value="1"/>
</dbReference>
<feature type="binding site" evidence="8 10">
    <location>
        <position position="109"/>
    </location>
    <ligand>
        <name>substrate</name>
    </ligand>
</feature>
<dbReference type="FunFam" id="3.30.460.30:FF:000001">
    <property type="entry name" value="Glutamyl-tRNA reductase"/>
    <property type="match status" value="1"/>
</dbReference>
<gene>
    <name evidence="8 17" type="primary">hemA</name>
    <name evidence="17" type="ORF">Afil01_20380</name>
</gene>
<proteinExistence type="inferred from homology"/>
<sequence length="460" mass="47733">MNLLAIGASHRTAPVALLERLAVTPDALPGLLDELLARPHVGEAVVLSTCNRVEIYAAVTAFHGGLADIAGVLAAHTGTDVNHLAEHMYVRHGADAVAHAFTVAAGLDSMVLGESQIIGQLRSAYDAAREQDATGRALHELMQQALRVGKRAHTETGIDDRGRSVVSAALEIGSARSGVPVDGATVLVIGAGAMGGLSMATLRRAGAGRVLIANRSFDKAVRLADAYDAEAVRMEAIADVLPHTDIVMSATASTGIVLRATDLSVRRNALLVLDLAVPRDVDADVAHLPGVTVLDMAALQEALRGDGDDTDAESAARAIVAAEVDAFASRRRSAEVAPTVAALRARADQVMESELERLANKCPELSAAQSAEVRHTVHRVVGQLLHQPSVRVRQLAAEPGGEQYAAALRELFALDVAGLSATTATSNSAVDHTTAEALQVTGAVADLPEQGSVGHGVGLR</sequence>
<feature type="binding site" evidence="8 10">
    <location>
        <position position="120"/>
    </location>
    <ligand>
        <name>substrate</name>
    </ligand>
</feature>
<dbReference type="GO" id="GO:0008883">
    <property type="term" value="F:glutamyl-tRNA reductase activity"/>
    <property type="evidence" value="ECO:0007669"/>
    <property type="project" value="UniProtKB-UniRule"/>
</dbReference>
<dbReference type="InterPro" id="IPR036343">
    <property type="entry name" value="GluRdtase_N_sf"/>
</dbReference>
<evidence type="ECO:0000256" key="2">
    <source>
        <dbReference type="ARBA" id="ARBA00005916"/>
    </source>
</evidence>
<dbReference type="SUPFAM" id="SSF69742">
    <property type="entry name" value="Glutamyl tRNA-reductase catalytic, N-terminal domain"/>
    <property type="match status" value="1"/>
</dbReference>
<dbReference type="EC" id="1.2.1.70" evidence="3 8"/>
<keyword evidence="4 8" id="KW-0521">NADP</keyword>
<feature type="binding site" evidence="8 10">
    <location>
        <begin position="49"/>
        <end position="52"/>
    </location>
    <ligand>
        <name>substrate</name>
    </ligand>
</feature>
<evidence type="ECO:0000313" key="18">
    <source>
        <dbReference type="Proteomes" id="UP001165079"/>
    </source>
</evidence>
<feature type="site" description="Important for activity" evidence="8 12">
    <location>
        <position position="99"/>
    </location>
</feature>
<evidence type="ECO:0000256" key="3">
    <source>
        <dbReference type="ARBA" id="ARBA00012970"/>
    </source>
</evidence>